<evidence type="ECO:0000313" key="6">
    <source>
        <dbReference type="Proteomes" id="UP000697330"/>
    </source>
</evidence>
<dbReference type="PANTHER" id="PTHR43537:SF45">
    <property type="entry name" value="GNTR FAMILY REGULATORY PROTEIN"/>
    <property type="match status" value="1"/>
</dbReference>
<sequence>LCEELGLGRTPVREALVLLQQQGLVSTVPQSGTYVSKIDMRACEDARFARECLERQVVIECCAKATKADIAGIDAIIAQQEKAVVAADELAFFESDNLMHETFFIIADRAPLWDWLNMGNVHYERFRWLAVLTSGVEWDVVMDQHHKIRDAIAAHDTNEASYLTSRHLRKAHIDYHPISVSHPEYFTEG</sequence>
<reference evidence="5" key="1">
    <citation type="journal article" date="2021" name="PeerJ">
        <title>Extensive microbial diversity within the chicken gut microbiome revealed by metagenomics and culture.</title>
        <authorList>
            <person name="Gilroy R."/>
            <person name="Ravi A."/>
            <person name="Getino M."/>
            <person name="Pursley I."/>
            <person name="Horton D.L."/>
            <person name="Alikhan N.F."/>
            <person name="Baker D."/>
            <person name="Gharbi K."/>
            <person name="Hall N."/>
            <person name="Watson M."/>
            <person name="Adriaenssens E.M."/>
            <person name="Foster-Nyarko E."/>
            <person name="Jarju S."/>
            <person name="Secka A."/>
            <person name="Antonio M."/>
            <person name="Oren A."/>
            <person name="Chaudhuri R.R."/>
            <person name="La Ragione R."/>
            <person name="Hildebrand F."/>
            <person name="Pallen M.J."/>
        </authorList>
    </citation>
    <scope>NUCLEOTIDE SEQUENCE</scope>
    <source>
        <strain evidence="5">CHK124-7917</strain>
    </source>
</reference>
<evidence type="ECO:0000256" key="3">
    <source>
        <dbReference type="ARBA" id="ARBA00023163"/>
    </source>
</evidence>
<dbReference type="InterPro" id="IPR008920">
    <property type="entry name" value="TF_FadR/GntR_C"/>
</dbReference>
<dbReference type="EMBL" id="DYWQ01000147">
    <property type="protein sequence ID" value="HJF45986.1"/>
    <property type="molecule type" value="Genomic_DNA"/>
</dbReference>
<dbReference type="SUPFAM" id="SSF46785">
    <property type="entry name" value="Winged helix' DNA-binding domain"/>
    <property type="match status" value="1"/>
</dbReference>
<dbReference type="PROSITE" id="PS50949">
    <property type="entry name" value="HTH_GNTR"/>
    <property type="match status" value="1"/>
</dbReference>
<dbReference type="Gene3D" id="1.10.10.10">
    <property type="entry name" value="Winged helix-like DNA-binding domain superfamily/Winged helix DNA-binding domain"/>
    <property type="match status" value="1"/>
</dbReference>
<evidence type="ECO:0000256" key="1">
    <source>
        <dbReference type="ARBA" id="ARBA00023015"/>
    </source>
</evidence>
<gene>
    <name evidence="5" type="ORF">K8U72_09430</name>
</gene>
<protein>
    <submittedName>
        <fullName evidence="5">GntR family transcriptional regulator</fullName>
    </submittedName>
</protein>
<dbReference type="RefSeq" id="WP_274959607.1">
    <property type="nucleotide sequence ID" value="NZ_DYWQ01000147.1"/>
</dbReference>
<dbReference type="InterPro" id="IPR011711">
    <property type="entry name" value="GntR_C"/>
</dbReference>
<organism evidence="5 6">
    <name type="scientific">Thermophilibacter provencensis</name>
    <dbReference type="NCBI Taxonomy" id="1852386"/>
    <lineage>
        <taxon>Bacteria</taxon>
        <taxon>Bacillati</taxon>
        <taxon>Actinomycetota</taxon>
        <taxon>Coriobacteriia</taxon>
        <taxon>Coriobacteriales</taxon>
        <taxon>Atopobiaceae</taxon>
        <taxon>Thermophilibacter</taxon>
    </lineage>
</organism>
<dbReference type="Pfam" id="PF00392">
    <property type="entry name" value="GntR"/>
    <property type="match status" value="1"/>
</dbReference>
<name>A0A921KNU1_9ACTN</name>
<feature type="non-terminal residue" evidence="5">
    <location>
        <position position="1"/>
    </location>
</feature>
<dbReference type="AlphaFoldDB" id="A0A921KNU1"/>
<feature type="domain" description="HTH gntR-type" evidence="4">
    <location>
        <begin position="1"/>
        <end position="38"/>
    </location>
</feature>
<reference evidence="5" key="2">
    <citation type="submission" date="2021-09" db="EMBL/GenBank/DDBJ databases">
        <authorList>
            <person name="Gilroy R."/>
        </authorList>
    </citation>
    <scope>NUCLEOTIDE SEQUENCE</scope>
    <source>
        <strain evidence="5">CHK124-7917</strain>
    </source>
</reference>
<proteinExistence type="predicted"/>
<dbReference type="Gene3D" id="1.20.120.530">
    <property type="entry name" value="GntR ligand-binding domain-like"/>
    <property type="match status" value="1"/>
</dbReference>
<dbReference type="SMART" id="SM00895">
    <property type="entry name" value="FCD"/>
    <property type="match status" value="1"/>
</dbReference>
<evidence type="ECO:0000313" key="5">
    <source>
        <dbReference type="EMBL" id="HJF45986.1"/>
    </source>
</evidence>
<keyword evidence="3" id="KW-0804">Transcription</keyword>
<keyword evidence="1" id="KW-0805">Transcription regulation</keyword>
<evidence type="ECO:0000259" key="4">
    <source>
        <dbReference type="PROSITE" id="PS50949"/>
    </source>
</evidence>
<dbReference type="Proteomes" id="UP000697330">
    <property type="component" value="Unassembled WGS sequence"/>
</dbReference>
<keyword evidence="2" id="KW-0238">DNA-binding</keyword>
<dbReference type="Pfam" id="PF07729">
    <property type="entry name" value="FCD"/>
    <property type="match status" value="1"/>
</dbReference>
<dbReference type="InterPro" id="IPR036388">
    <property type="entry name" value="WH-like_DNA-bd_sf"/>
</dbReference>
<dbReference type="InterPro" id="IPR000524">
    <property type="entry name" value="Tscrpt_reg_HTH_GntR"/>
</dbReference>
<dbReference type="GO" id="GO:0003700">
    <property type="term" value="F:DNA-binding transcription factor activity"/>
    <property type="evidence" value="ECO:0007669"/>
    <property type="project" value="InterPro"/>
</dbReference>
<dbReference type="SUPFAM" id="SSF48008">
    <property type="entry name" value="GntR ligand-binding domain-like"/>
    <property type="match status" value="1"/>
</dbReference>
<dbReference type="PANTHER" id="PTHR43537">
    <property type="entry name" value="TRANSCRIPTIONAL REGULATOR, GNTR FAMILY"/>
    <property type="match status" value="1"/>
</dbReference>
<dbReference type="GO" id="GO:0003677">
    <property type="term" value="F:DNA binding"/>
    <property type="evidence" value="ECO:0007669"/>
    <property type="project" value="UniProtKB-KW"/>
</dbReference>
<comment type="caution">
    <text evidence="5">The sequence shown here is derived from an EMBL/GenBank/DDBJ whole genome shotgun (WGS) entry which is preliminary data.</text>
</comment>
<dbReference type="InterPro" id="IPR036390">
    <property type="entry name" value="WH_DNA-bd_sf"/>
</dbReference>
<evidence type="ECO:0000256" key="2">
    <source>
        <dbReference type="ARBA" id="ARBA00023125"/>
    </source>
</evidence>
<accession>A0A921KNU1</accession>